<dbReference type="Gene3D" id="3.40.50.720">
    <property type="entry name" value="NAD(P)-binding Rossmann-like Domain"/>
    <property type="match status" value="1"/>
</dbReference>
<evidence type="ECO:0000313" key="1">
    <source>
        <dbReference type="EMBL" id="WOC52009.1"/>
    </source>
</evidence>
<organism evidence="1 2">
    <name type="scientific">Bergeyella porcorum</name>
    <dbReference type="NCBI Taxonomy" id="1735111"/>
    <lineage>
        <taxon>Bacteria</taxon>
        <taxon>Pseudomonadati</taxon>
        <taxon>Bacteroidota</taxon>
        <taxon>Flavobacteriia</taxon>
        <taxon>Flavobacteriales</taxon>
        <taxon>Weeksellaceae</taxon>
        <taxon>Bergeyella</taxon>
    </lineage>
</organism>
<protein>
    <submittedName>
        <fullName evidence="1">Uncharacterized protein</fullName>
    </submittedName>
</protein>
<evidence type="ECO:0000313" key="2">
    <source>
        <dbReference type="Proteomes" id="UP001432059"/>
    </source>
</evidence>
<reference evidence="1" key="1">
    <citation type="submission" date="2023-10" db="EMBL/GenBank/DDBJ databases">
        <title>Characterization and whole genome sequencing of a novel strain of Bergeyella porcorum QD2021 isolated from pig.</title>
        <authorList>
            <person name="Liu G."/>
            <person name="Chen C."/>
            <person name="Han X."/>
        </authorList>
    </citation>
    <scope>NUCLEOTIDE SEQUENCE</scope>
    <source>
        <strain evidence="1">QD2021</strain>
    </source>
</reference>
<proteinExistence type="predicted"/>
<name>A0AAU0EZZ2_9FLAO</name>
<gene>
    <name evidence="1" type="ORF">BPO_1362</name>
</gene>
<dbReference type="KEGG" id="bpor:BPO_1362"/>
<accession>A0AAU0EZZ2</accession>
<sequence>MAHTSGSLPKEVLQGSYRKASFYPLQTFSKTKDFGL</sequence>
<keyword evidence="2" id="KW-1185">Reference proteome</keyword>
<dbReference type="Proteomes" id="UP001432059">
    <property type="component" value="Chromosome"/>
</dbReference>
<dbReference type="EMBL" id="CP136426">
    <property type="protein sequence ID" value="WOC52009.1"/>
    <property type="molecule type" value="Genomic_DNA"/>
</dbReference>
<dbReference type="AlphaFoldDB" id="A0AAU0EZZ2"/>